<gene>
    <name evidence="1" type="ORF">XD92_1496</name>
</gene>
<organism evidence="1 2">
    <name type="scientific">Proteiniphilum acetatigenes</name>
    <dbReference type="NCBI Taxonomy" id="294710"/>
    <lineage>
        <taxon>Bacteria</taxon>
        <taxon>Pseudomonadati</taxon>
        <taxon>Bacteroidota</taxon>
        <taxon>Bacteroidia</taxon>
        <taxon>Bacteroidales</taxon>
        <taxon>Dysgonomonadaceae</taxon>
        <taxon>Proteiniphilum</taxon>
    </lineage>
</organism>
<reference evidence="2" key="1">
    <citation type="journal article" date="2015" name="MBio">
        <title>Genome-Resolved Metagenomic Analysis Reveals Roles for Candidate Phyla and Other Microbial Community Members in Biogeochemical Transformations in Oil Reservoirs.</title>
        <authorList>
            <person name="Hu P."/>
            <person name="Tom L."/>
            <person name="Singh A."/>
            <person name="Thomas B.C."/>
            <person name="Baker B.J."/>
            <person name="Piceno Y.M."/>
            <person name="Andersen G.L."/>
            <person name="Banfield J.F."/>
        </authorList>
    </citation>
    <scope>NUCLEOTIDE SEQUENCE [LARGE SCALE GENOMIC DNA]</scope>
</reference>
<proteinExistence type="predicted"/>
<dbReference type="Proteomes" id="UP000053860">
    <property type="component" value="Unassembled WGS sequence"/>
</dbReference>
<sequence length="27" mass="3190">MNQTDTEKKLTVIRTKISNRELKEAIE</sequence>
<evidence type="ECO:0000313" key="2">
    <source>
        <dbReference type="Proteomes" id="UP000053860"/>
    </source>
</evidence>
<accession>A0A101HFA1</accession>
<feature type="non-terminal residue" evidence="1">
    <location>
        <position position="27"/>
    </location>
</feature>
<dbReference type="EMBL" id="LGGN01000358">
    <property type="protein sequence ID" value="KUK75827.1"/>
    <property type="molecule type" value="Genomic_DNA"/>
</dbReference>
<comment type="caution">
    <text evidence="1">The sequence shown here is derived from an EMBL/GenBank/DDBJ whole genome shotgun (WGS) entry which is preliminary data.</text>
</comment>
<dbReference type="AlphaFoldDB" id="A0A101HFA1"/>
<name>A0A101HFA1_9BACT</name>
<protein>
    <submittedName>
        <fullName evidence="1">Uncharacterized protein</fullName>
    </submittedName>
</protein>
<evidence type="ECO:0000313" key="1">
    <source>
        <dbReference type="EMBL" id="KUK75827.1"/>
    </source>
</evidence>